<dbReference type="InterPro" id="IPR017215">
    <property type="entry name" value="MetH_bac"/>
</dbReference>
<comment type="similarity">
    <text evidence="6">Belongs to the methylamine corrinoid protein family.</text>
</comment>
<dbReference type="SUPFAM" id="SSF52242">
    <property type="entry name" value="Cobalamin (vitamin B12)-binding domain"/>
    <property type="match status" value="1"/>
</dbReference>
<keyword evidence="17" id="KW-0170">Cobalt</keyword>
<dbReference type="InterPro" id="IPR036594">
    <property type="entry name" value="Meth_synthase_dom"/>
</dbReference>
<evidence type="ECO:0000259" key="23">
    <source>
        <dbReference type="PROSITE" id="PS51332"/>
    </source>
</evidence>
<dbReference type="InterPro" id="IPR036724">
    <property type="entry name" value="Cobalamin-bd_sf"/>
</dbReference>
<feature type="binding site" evidence="20">
    <location>
        <position position="208"/>
    </location>
    <ligand>
        <name>Zn(2+)</name>
        <dbReference type="ChEBI" id="CHEBI:29105"/>
    </ligand>
</feature>
<evidence type="ECO:0000256" key="19">
    <source>
        <dbReference type="ARBA" id="ARBA00031040"/>
    </source>
</evidence>
<evidence type="ECO:0000256" key="3">
    <source>
        <dbReference type="ARBA" id="ARBA00001956"/>
    </source>
</evidence>
<dbReference type="GO" id="GO:0032259">
    <property type="term" value="P:methylation"/>
    <property type="evidence" value="ECO:0007669"/>
    <property type="project" value="UniProtKB-KW"/>
</dbReference>
<dbReference type="GO" id="GO:0005829">
    <property type="term" value="C:cytosol"/>
    <property type="evidence" value="ECO:0007669"/>
    <property type="project" value="TreeGrafter"/>
</dbReference>
<comment type="function">
    <text evidence="18">Catalyzes the transfer of a methyl group from methyl-cobalamin to homocysteine, yielding enzyme-bound cob(I)alamin and methionine. Subsequently, remethylates the cofactor using methyltetrahydrofolate.</text>
</comment>
<evidence type="ECO:0000313" key="26">
    <source>
        <dbReference type="Proteomes" id="UP000483018"/>
    </source>
</evidence>
<dbReference type="RefSeq" id="WP_158739478.1">
    <property type="nucleotide sequence ID" value="NZ_WSLF01000002.1"/>
</dbReference>
<dbReference type="InterPro" id="IPR036589">
    <property type="entry name" value="HCY_dom_sf"/>
</dbReference>
<dbReference type="CDD" id="cd02070">
    <property type="entry name" value="corrinoid_protein_B12-BD"/>
    <property type="match status" value="1"/>
</dbReference>
<dbReference type="SUPFAM" id="SSF51717">
    <property type="entry name" value="Dihydropteroate synthetase-like"/>
    <property type="match status" value="1"/>
</dbReference>
<dbReference type="AlphaFoldDB" id="A0A7C8HFR2"/>
<proteinExistence type="inferred from homology"/>
<dbReference type="GO" id="GO:0046872">
    <property type="term" value="F:metal ion binding"/>
    <property type="evidence" value="ECO:0007669"/>
    <property type="project" value="UniProtKB-KW"/>
</dbReference>
<comment type="pathway">
    <text evidence="4">Amino-acid biosynthesis; L-methionine biosynthesis via de novo pathway; L-methionine from L-homocysteine (MetH route): step 1/1.</text>
</comment>
<dbReference type="PROSITE" id="PS50970">
    <property type="entry name" value="HCY"/>
    <property type="match status" value="1"/>
</dbReference>
<organism evidence="25 26">
    <name type="scientific">Defluviitalea raffinosedens</name>
    <dbReference type="NCBI Taxonomy" id="1450156"/>
    <lineage>
        <taxon>Bacteria</taxon>
        <taxon>Bacillati</taxon>
        <taxon>Bacillota</taxon>
        <taxon>Clostridia</taxon>
        <taxon>Lachnospirales</taxon>
        <taxon>Defluviitaleaceae</taxon>
        <taxon>Defluviitalea</taxon>
    </lineage>
</organism>
<dbReference type="GO" id="GO:0050667">
    <property type="term" value="P:homocysteine metabolic process"/>
    <property type="evidence" value="ECO:0007669"/>
    <property type="project" value="TreeGrafter"/>
</dbReference>
<keyword evidence="9 20" id="KW-0489">Methyltransferase</keyword>
<evidence type="ECO:0000256" key="10">
    <source>
        <dbReference type="ARBA" id="ARBA00022605"/>
    </source>
</evidence>
<dbReference type="Pfam" id="PF02310">
    <property type="entry name" value="B12-binding"/>
    <property type="match status" value="1"/>
</dbReference>
<evidence type="ECO:0000256" key="2">
    <source>
        <dbReference type="ARBA" id="ARBA00001947"/>
    </source>
</evidence>
<dbReference type="Gene3D" id="1.10.1240.10">
    <property type="entry name" value="Methionine synthase domain"/>
    <property type="match status" value="1"/>
</dbReference>
<dbReference type="Pfam" id="PF00809">
    <property type="entry name" value="Pterin_bind"/>
    <property type="match status" value="1"/>
</dbReference>
<dbReference type="InterPro" id="IPR050554">
    <property type="entry name" value="Met_Synthase/Corrinoid"/>
</dbReference>
<dbReference type="GO" id="GO:0008705">
    <property type="term" value="F:methionine synthase activity"/>
    <property type="evidence" value="ECO:0007669"/>
    <property type="project" value="UniProtKB-EC"/>
</dbReference>
<dbReference type="NCBIfam" id="NF005719">
    <property type="entry name" value="PRK07535.1"/>
    <property type="match status" value="1"/>
</dbReference>
<evidence type="ECO:0000259" key="24">
    <source>
        <dbReference type="PROSITE" id="PS51337"/>
    </source>
</evidence>
<dbReference type="InterPro" id="IPR003726">
    <property type="entry name" value="HCY_dom"/>
</dbReference>
<evidence type="ECO:0000256" key="1">
    <source>
        <dbReference type="ARBA" id="ARBA00001700"/>
    </source>
</evidence>
<keyword evidence="11" id="KW-0846">Cobalamin</keyword>
<dbReference type="InterPro" id="IPR006158">
    <property type="entry name" value="Cobalamin-bd"/>
</dbReference>
<evidence type="ECO:0000259" key="21">
    <source>
        <dbReference type="PROSITE" id="PS50970"/>
    </source>
</evidence>
<dbReference type="PIRSF" id="PIRSF037472">
    <property type="entry name" value="DHPS_mtfrase"/>
    <property type="match status" value="1"/>
</dbReference>
<dbReference type="PANTHER" id="PTHR45833">
    <property type="entry name" value="METHIONINE SYNTHASE"/>
    <property type="match status" value="1"/>
</dbReference>
<dbReference type="GO" id="GO:0046653">
    <property type="term" value="P:tetrahydrofolate metabolic process"/>
    <property type="evidence" value="ECO:0007669"/>
    <property type="project" value="TreeGrafter"/>
</dbReference>
<evidence type="ECO:0000256" key="4">
    <source>
        <dbReference type="ARBA" id="ARBA00005178"/>
    </source>
</evidence>
<keyword evidence="12 20" id="KW-0808">Transferase</keyword>
<feature type="domain" description="Pterin-binding" evidence="22">
    <location>
        <begin position="319"/>
        <end position="563"/>
    </location>
</feature>
<evidence type="ECO:0000256" key="6">
    <source>
        <dbReference type="ARBA" id="ARBA00010854"/>
    </source>
</evidence>
<sequence>MNKTTFYELLRERILILDGATGTQLQKKGMPQGVCPEKWILENPHAILEIQGSYKEAGSDIVYAPTFGANRWKLKTFGLEDQVREINMSLVQLSREAVGRDILVAGDLSPTGEFIKPFGERAFEEAVEVYKEQVEALLEGGVDLFVIETMIDIQEARAALLAVKETTDLPVMVSLTFGEDEKTLTGTDPITAAITLQSLGADVIGCNCSTGPKDMIHILKEMKGVATVPILVKPNAGLPVVKDGELFYDLGPEEFASFIDEFTNIGVNLIGGCCGTTPEYIRLIKERTESAVPKMWLKSKISALTSARKTVFMGENMPLVIVGERINPTGKKKLQQELLDGKLSEVRRLALEQQQKGASILDVNVGMPGIDEKKVMVNVVENLSTLSELPLCIDSSSPEVIEAALRIYPGRALLNSISGEEKKLEKLLPIAAKYGAMFIALPLDDQEIPATAEGRIKVLDRILEEAKKIGYGPQDMVVDGLVMTVSADQKASLTTLGVIEYATKHLKTSSIIGLSNISFGLPERKWLNSAFLMMAMAKGLNMAIANPSSENLMELKMAGDVLIGRDENSKNYIAYFGQSKTISKSIDEKPKEENTRTKIYEAVLKGEKEAIEGHIKKALDEGMKPFDIVDELLIPAINKVGELYDQKEYFLPQLILSAEAMKTGFNYLEPLLLKEDNARKKTKVIIATVKGDIHDIGKNIVGLMLKNYGFEVIDLGKDVPKEEIIKQVKEHNAPIVGLSALMTTTMGEMGVVIDAAKKEGLDTKFMVGGAVVTQAFAEEIGANGYAGDAIEAVRLAQALEK</sequence>
<gene>
    <name evidence="25" type="ORF">GND95_03650</name>
</gene>
<dbReference type="SUPFAM" id="SSF82282">
    <property type="entry name" value="Homocysteine S-methyltransferase"/>
    <property type="match status" value="1"/>
</dbReference>
<feature type="binding site" evidence="20">
    <location>
        <position position="274"/>
    </location>
    <ligand>
        <name>Zn(2+)</name>
        <dbReference type="ChEBI" id="CHEBI:29105"/>
    </ligand>
</feature>
<comment type="similarity">
    <text evidence="5">Belongs to the vitamin-B12 dependent methionine synthase family.</text>
</comment>
<evidence type="ECO:0000256" key="17">
    <source>
        <dbReference type="ARBA" id="ARBA00023285"/>
    </source>
</evidence>
<keyword evidence="26" id="KW-1185">Reference proteome</keyword>
<name>A0A7C8HFR2_9FIRM</name>
<dbReference type="Pfam" id="PF02607">
    <property type="entry name" value="B12-binding_2"/>
    <property type="match status" value="1"/>
</dbReference>
<dbReference type="Gene3D" id="3.20.20.330">
    <property type="entry name" value="Homocysteine-binding-like domain"/>
    <property type="match status" value="1"/>
</dbReference>
<dbReference type="PROSITE" id="PS51332">
    <property type="entry name" value="B12_BINDING"/>
    <property type="match status" value="1"/>
</dbReference>
<keyword evidence="13" id="KW-0949">S-adenosyl-L-methionine</keyword>
<evidence type="ECO:0000259" key="22">
    <source>
        <dbReference type="PROSITE" id="PS50972"/>
    </source>
</evidence>
<dbReference type="EC" id="2.1.1.13" evidence="7"/>
<dbReference type="PROSITE" id="PS50972">
    <property type="entry name" value="PTERIN_BINDING"/>
    <property type="match status" value="1"/>
</dbReference>
<evidence type="ECO:0000256" key="18">
    <source>
        <dbReference type="ARBA" id="ARBA00025552"/>
    </source>
</evidence>
<dbReference type="Gene3D" id="3.20.20.20">
    <property type="entry name" value="Dihydropteroate synthase-like"/>
    <property type="match status" value="1"/>
</dbReference>
<dbReference type="SMART" id="SM01018">
    <property type="entry name" value="B12-binding_2"/>
    <property type="match status" value="1"/>
</dbReference>
<evidence type="ECO:0000256" key="12">
    <source>
        <dbReference type="ARBA" id="ARBA00022679"/>
    </source>
</evidence>
<dbReference type="Pfam" id="PF02574">
    <property type="entry name" value="S-methyl_trans"/>
    <property type="match status" value="1"/>
</dbReference>
<reference evidence="25 26" key="1">
    <citation type="submission" date="2019-12" db="EMBL/GenBank/DDBJ databases">
        <title>Defluviitalea raffinosedens, isolated from a biogas fermenter, genome sequencing and characterization.</title>
        <authorList>
            <person name="Rettenmaier R."/>
            <person name="Schneider M."/>
            <person name="Neuhaus K."/>
            <person name="Liebl W."/>
            <person name="Zverlov V."/>
        </authorList>
    </citation>
    <scope>NUCLEOTIDE SEQUENCE [LARGE SCALE GENOMIC DNA]</scope>
    <source>
        <strain evidence="25 26">249c-K6</strain>
    </source>
</reference>
<evidence type="ECO:0000256" key="16">
    <source>
        <dbReference type="ARBA" id="ARBA00023167"/>
    </source>
</evidence>
<dbReference type="InterPro" id="IPR003759">
    <property type="entry name" value="Cbl-bd_cap"/>
</dbReference>
<evidence type="ECO:0000313" key="25">
    <source>
        <dbReference type="EMBL" id="KAE9636225.1"/>
    </source>
</evidence>
<dbReference type="PROSITE" id="PS51337">
    <property type="entry name" value="B12_BINDING_NTER"/>
    <property type="match status" value="1"/>
</dbReference>
<feature type="binding site" evidence="20">
    <location>
        <position position="273"/>
    </location>
    <ligand>
        <name>Zn(2+)</name>
        <dbReference type="ChEBI" id="CHEBI:29105"/>
    </ligand>
</feature>
<evidence type="ECO:0000256" key="11">
    <source>
        <dbReference type="ARBA" id="ARBA00022628"/>
    </source>
</evidence>
<dbReference type="UniPathway" id="UPA00051">
    <property type="reaction ID" value="UER00081"/>
</dbReference>
<evidence type="ECO:0000256" key="13">
    <source>
        <dbReference type="ARBA" id="ARBA00022691"/>
    </source>
</evidence>
<dbReference type="PANTHER" id="PTHR45833:SF1">
    <property type="entry name" value="METHIONINE SYNTHASE"/>
    <property type="match status" value="1"/>
</dbReference>
<dbReference type="GO" id="GO:0031419">
    <property type="term" value="F:cobalamin binding"/>
    <property type="evidence" value="ECO:0007669"/>
    <property type="project" value="UniProtKB-KW"/>
</dbReference>
<feature type="domain" description="B12-binding" evidence="23">
    <location>
        <begin position="681"/>
        <end position="801"/>
    </location>
</feature>
<evidence type="ECO:0000256" key="14">
    <source>
        <dbReference type="ARBA" id="ARBA00022723"/>
    </source>
</evidence>
<dbReference type="SUPFAM" id="SSF47644">
    <property type="entry name" value="Methionine synthase domain"/>
    <property type="match status" value="1"/>
</dbReference>
<evidence type="ECO:0000256" key="7">
    <source>
        <dbReference type="ARBA" id="ARBA00012032"/>
    </source>
</evidence>
<dbReference type="InterPro" id="IPR000489">
    <property type="entry name" value="Pterin-binding_dom"/>
</dbReference>
<evidence type="ECO:0000256" key="5">
    <source>
        <dbReference type="ARBA" id="ARBA00010398"/>
    </source>
</evidence>
<dbReference type="EMBL" id="WSLF01000002">
    <property type="protein sequence ID" value="KAE9636225.1"/>
    <property type="molecule type" value="Genomic_DNA"/>
</dbReference>
<dbReference type="FunFam" id="3.40.50.280:FF:000003">
    <property type="entry name" value="Dimethylamine methyltransferase corrinoid protein"/>
    <property type="match status" value="1"/>
</dbReference>
<evidence type="ECO:0000256" key="8">
    <source>
        <dbReference type="ARBA" id="ARBA00013998"/>
    </source>
</evidence>
<dbReference type="OrthoDB" id="9803687at2"/>
<dbReference type="Proteomes" id="UP000483018">
    <property type="component" value="Unassembled WGS sequence"/>
</dbReference>
<protein>
    <recommendedName>
        <fullName evidence="8">Methionine synthase</fullName>
        <ecNumber evidence="7">2.1.1.13</ecNumber>
    </recommendedName>
    <alternativeName>
        <fullName evidence="19">5-methyltetrahydrofolate--homocysteine methyltransferase</fullName>
    </alternativeName>
</protein>
<comment type="cofactor">
    <cofactor evidence="2 20">
        <name>Zn(2+)</name>
        <dbReference type="ChEBI" id="CHEBI:29105"/>
    </cofactor>
</comment>
<comment type="catalytic activity">
    <reaction evidence="1">
        <text>(6S)-5-methyl-5,6,7,8-tetrahydrofolate + L-homocysteine = (6S)-5,6,7,8-tetrahydrofolate + L-methionine</text>
        <dbReference type="Rhea" id="RHEA:11172"/>
        <dbReference type="ChEBI" id="CHEBI:18608"/>
        <dbReference type="ChEBI" id="CHEBI:57453"/>
        <dbReference type="ChEBI" id="CHEBI:57844"/>
        <dbReference type="ChEBI" id="CHEBI:58199"/>
        <dbReference type="EC" id="2.1.1.13"/>
    </reaction>
</comment>
<evidence type="ECO:0000256" key="20">
    <source>
        <dbReference type="PROSITE-ProRule" id="PRU00333"/>
    </source>
</evidence>
<evidence type="ECO:0000256" key="15">
    <source>
        <dbReference type="ARBA" id="ARBA00022833"/>
    </source>
</evidence>
<dbReference type="InterPro" id="IPR011005">
    <property type="entry name" value="Dihydropteroate_synth-like_sf"/>
</dbReference>
<keyword evidence="15 20" id="KW-0862">Zinc</keyword>
<keyword evidence="16" id="KW-0486">Methionine biosynthesis</keyword>
<accession>A0A7C8HFR2</accession>
<evidence type="ECO:0000256" key="9">
    <source>
        <dbReference type="ARBA" id="ARBA00022603"/>
    </source>
</evidence>
<feature type="domain" description="B12-binding N-terminal" evidence="24">
    <location>
        <begin position="586"/>
        <end position="680"/>
    </location>
</feature>
<dbReference type="Gene3D" id="3.40.50.280">
    <property type="entry name" value="Cobalamin-binding domain"/>
    <property type="match status" value="1"/>
</dbReference>
<comment type="cofactor">
    <cofactor evidence="3">
        <name>methylcob(III)alamin</name>
        <dbReference type="ChEBI" id="CHEBI:28115"/>
    </cofactor>
</comment>
<keyword evidence="10" id="KW-0028">Amino-acid biosynthesis</keyword>
<feature type="domain" description="Hcy-binding" evidence="21">
    <location>
        <begin position="3"/>
        <end position="288"/>
    </location>
</feature>
<keyword evidence="14 20" id="KW-0479">Metal-binding</keyword>
<comment type="caution">
    <text evidence="25">The sequence shown here is derived from an EMBL/GenBank/DDBJ whole genome shotgun (WGS) entry which is preliminary data.</text>
</comment>